<accession>A0AAE0C8B9</accession>
<name>A0AAE0C8B9_9CHLO</name>
<sequence length="151" mass="17502">MPGTRLLKNARLRIADPRMHDYDLCSMTLTREDTGERILDEWVSDDDDEADAEQEMVIDTSVAYRLHACYVANQNSKPARSAVVYDIYYHIHGSRAQIEVYRVHAPKLTCVKILYDRPVTYDLSVRIRKPYDISSRQAKKNSFGVYLKLLC</sequence>
<reference evidence="1 2" key="1">
    <citation type="journal article" date="2015" name="Genome Biol. Evol.">
        <title>Comparative Genomics of a Bacterivorous Green Alga Reveals Evolutionary Causalities and Consequences of Phago-Mixotrophic Mode of Nutrition.</title>
        <authorList>
            <person name="Burns J.A."/>
            <person name="Paasch A."/>
            <person name="Narechania A."/>
            <person name="Kim E."/>
        </authorList>
    </citation>
    <scope>NUCLEOTIDE SEQUENCE [LARGE SCALE GENOMIC DNA]</scope>
    <source>
        <strain evidence="1 2">PLY_AMNH</strain>
    </source>
</reference>
<dbReference type="Proteomes" id="UP001190700">
    <property type="component" value="Unassembled WGS sequence"/>
</dbReference>
<keyword evidence="2" id="KW-1185">Reference proteome</keyword>
<comment type="caution">
    <text evidence="1">The sequence shown here is derived from an EMBL/GenBank/DDBJ whole genome shotgun (WGS) entry which is preliminary data.</text>
</comment>
<protein>
    <submittedName>
        <fullName evidence="1">Uncharacterized protein</fullName>
    </submittedName>
</protein>
<proteinExistence type="predicted"/>
<evidence type="ECO:0000313" key="2">
    <source>
        <dbReference type="Proteomes" id="UP001190700"/>
    </source>
</evidence>
<dbReference type="AlphaFoldDB" id="A0AAE0C8B9"/>
<evidence type="ECO:0000313" key="1">
    <source>
        <dbReference type="EMBL" id="KAK3250277.1"/>
    </source>
</evidence>
<organism evidence="1 2">
    <name type="scientific">Cymbomonas tetramitiformis</name>
    <dbReference type="NCBI Taxonomy" id="36881"/>
    <lineage>
        <taxon>Eukaryota</taxon>
        <taxon>Viridiplantae</taxon>
        <taxon>Chlorophyta</taxon>
        <taxon>Pyramimonadophyceae</taxon>
        <taxon>Pyramimonadales</taxon>
        <taxon>Pyramimonadaceae</taxon>
        <taxon>Cymbomonas</taxon>
    </lineage>
</organism>
<dbReference type="EMBL" id="LGRX02026811">
    <property type="protein sequence ID" value="KAK3250277.1"/>
    <property type="molecule type" value="Genomic_DNA"/>
</dbReference>
<gene>
    <name evidence="1" type="ORF">CYMTET_40327</name>
</gene>